<dbReference type="OrthoDB" id="7841756at2759"/>
<dbReference type="STRING" id="7244.B4M046"/>
<reference evidence="4 5" key="1">
    <citation type="journal article" date="2007" name="Nature">
        <title>Evolution of genes and genomes on the Drosophila phylogeny.</title>
        <authorList>
            <consortium name="Drosophila 12 Genomes Consortium"/>
            <person name="Clark A.G."/>
            <person name="Eisen M.B."/>
            <person name="Smith D.R."/>
            <person name="Bergman C.M."/>
            <person name="Oliver B."/>
            <person name="Markow T.A."/>
            <person name="Kaufman T.C."/>
            <person name="Kellis M."/>
            <person name="Gelbart W."/>
            <person name="Iyer V.N."/>
            <person name="Pollard D.A."/>
            <person name="Sackton T.B."/>
            <person name="Larracuente A.M."/>
            <person name="Singh N.D."/>
            <person name="Abad J.P."/>
            <person name="Abt D.N."/>
            <person name="Adryan B."/>
            <person name="Aguade M."/>
            <person name="Akashi H."/>
            <person name="Anderson W.W."/>
            <person name="Aquadro C.F."/>
            <person name="Ardell D.H."/>
            <person name="Arguello R."/>
            <person name="Artieri C.G."/>
            <person name="Barbash D.A."/>
            <person name="Barker D."/>
            <person name="Barsanti P."/>
            <person name="Batterham P."/>
            <person name="Batzoglou S."/>
            <person name="Begun D."/>
            <person name="Bhutkar A."/>
            <person name="Blanco E."/>
            <person name="Bosak S.A."/>
            <person name="Bradley R.K."/>
            <person name="Brand A.D."/>
            <person name="Brent M.R."/>
            <person name="Brooks A.N."/>
            <person name="Brown R.H."/>
            <person name="Butlin R.K."/>
            <person name="Caggese C."/>
            <person name="Calvi B.R."/>
            <person name="Bernardo de Carvalho A."/>
            <person name="Caspi A."/>
            <person name="Castrezana S."/>
            <person name="Celniker S.E."/>
            <person name="Chang J.L."/>
            <person name="Chapple C."/>
            <person name="Chatterji S."/>
            <person name="Chinwalla A."/>
            <person name="Civetta A."/>
            <person name="Clifton S.W."/>
            <person name="Comeron J.M."/>
            <person name="Costello J.C."/>
            <person name="Coyne J.A."/>
            <person name="Daub J."/>
            <person name="David R.G."/>
            <person name="Delcher A.L."/>
            <person name="Delehaunty K."/>
            <person name="Do C.B."/>
            <person name="Ebling H."/>
            <person name="Edwards K."/>
            <person name="Eickbush T."/>
            <person name="Evans J.D."/>
            <person name="Filipski A."/>
            <person name="Findeiss S."/>
            <person name="Freyhult E."/>
            <person name="Fulton L."/>
            <person name="Fulton R."/>
            <person name="Garcia A.C."/>
            <person name="Gardiner A."/>
            <person name="Garfield D.A."/>
            <person name="Garvin B.E."/>
            <person name="Gibson G."/>
            <person name="Gilbert D."/>
            <person name="Gnerre S."/>
            <person name="Godfrey J."/>
            <person name="Good R."/>
            <person name="Gotea V."/>
            <person name="Gravely B."/>
            <person name="Greenberg A.J."/>
            <person name="Griffiths-Jones S."/>
            <person name="Gross S."/>
            <person name="Guigo R."/>
            <person name="Gustafson E.A."/>
            <person name="Haerty W."/>
            <person name="Hahn M.W."/>
            <person name="Halligan D.L."/>
            <person name="Halpern A.L."/>
            <person name="Halter G.M."/>
            <person name="Han M.V."/>
            <person name="Heger A."/>
            <person name="Hillier L."/>
            <person name="Hinrichs A.S."/>
            <person name="Holmes I."/>
            <person name="Hoskins R.A."/>
            <person name="Hubisz M.J."/>
            <person name="Hultmark D."/>
            <person name="Huntley M.A."/>
            <person name="Jaffe D.B."/>
            <person name="Jagadeeshan S."/>
            <person name="Jeck W.R."/>
            <person name="Johnson J."/>
            <person name="Jones C.D."/>
            <person name="Jordan W.C."/>
            <person name="Karpen G.H."/>
            <person name="Kataoka E."/>
            <person name="Keightley P.D."/>
            <person name="Kheradpour P."/>
            <person name="Kirkness E.F."/>
            <person name="Koerich L.B."/>
            <person name="Kristiansen K."/>
            <person name="Kudrna D."/>
            <person name="Kulathinal R.J."/>
            <person name="Kumar S."/>
            <person name="Kwok R."/>
            <person name="Lander E."/>
            <person name="Langley C.H."/>
            <person name="Lapoint R."/>
            <person name="Lazzaro B.P."/>
            <person name="Lee S.J."/>
            <person name="Levesque L."/>
            <person name="Li R."/>
            <person name="Lin C.F."/>
            <person name="Lin M.F."/>
            <person name="Lindblad-Toh K."/>
            <person name="Llopart A."/>
            <person name="Long M."/>
            <person name="Low L."/>
            <person name="Lozovsky E."/>
            <person name="Lu J."/>
            <person name="Luo M."/>
            <person name="Machado C.A."/>
            <person name="Makalowski W."/>
            <person name="Marzo M."/>
            <person name="Matsuda M."/>
            <person name="Matzkin L."/>
            <person name="McAllister B."/>
            <person name="McBride C.S."/>
            <person name="McKernan B."/>
            <person name="McKernan K."/>
            <person name="Mendez-Lago M."/>
            <person name="Minx P."/>
            <person name="Mollenhauer M.U."/>
            <person name="Montooth K."/>
            <person name="Mount S.M."/>
            <person name="Mu X."/>
            <person name="Myers E."/>
            <person name="Negre B."/>
            <person name="Newfeld S."/>
            <person name="Nielsen R."/>
            <person name="Noor M.A."/>
            <person name="O'Grady P."/>
            <person name="Pachter L."/>
            <person name="Papaceit M."/>
            <person name="Parisi M.J."/>
            <person name="Parisi M."/>
            <person name="Parts L."/>
            <person name="Pedersen J.S."/>
            <person name="Pesole G."/>
            <person name="Phillippy A.M."/>
            <person name="Ponting C.P."/>
            <person name="Pop M."/>
            <person name="Porcelli D."/>
            <person name="Powell J.R."/>
            <person name="Prohaska S."/>
            <person name="Pruitt K."/>
            <person name="Puig M."/>
            <person name="Quesneville H."/>
            <person name="Ram K.R."/>
            <person name="Rand D."/>
            <person name="Rasmussen M.D."/>
            <person name="Reed L.K."/>
            <person name="Reenan R."/>
            <person name="Reily A."/>
            <person name="Remington K.A."/>
            <person name="Rieger T.T."/>
            <person name="Ritchie M.G."/>
            <person name="Robin C."/>
            <person name="Rogers Y.H."/>
            <person name="Rohde C."/>
            <person name="Rozas J."/>
            <person name="Rubenfield M.J."/>
            <person name="Ruiz A."/>
            <person name="Russo S."/>
            <person name="Salzberg S.L."/>
            <person name="Sanchez-Gracia A."/>
            <person name="Saranga D.J."/>
            <person name="Sato H."/>
            <person name="Schaeffer S.W."/>
            <person name="Schatz M.C."/>
            <person name="Schlenke T."/>
            <person name="Schwartz R."/>
            <person name="Segarra C."/>
            <person name="Singh R.S."/>
            <person name="Sirot L."/>
            <person name="Sirota M."/>
            <person name="Sisneros N.B."/>
            <person name="Smith C.D."/>
            <person name="Smith T.F."/>
            <person name="Spieth J."/>
            <person name="Stage D.E."/>
            <person name="Stark A."/>
            <person name="Stephan W."/>
            <person name="Strausberg R.L."/>
            <person name="Strempel S."/>
            <person name="Sturgill D."/>
            <person name="Sutton G."/>
            <person name="Sutton G.G."/>
            <person name="Tao W."/>
            <person name="Teichmann S."/>
            <person name="Tobari Y.N."/>
            <person name="Tomimura Y."/>
            <person name="Tsolas J.M."/>
            <person name="Valente V.L."/>
            <person name="Venter E."/>
            <person name="Venter J.C."/>
            <person name="Vicario S."/>
            <person name="Vieira F.G."/>
            <person name="Vilella A.J."/>
            <person name="Villasante A."/>
            <person name="Walenz B."/>
            <person name="Wang J."/>
            <person name="Wasserman M."/>
            <person name="Watts T."/>
            <person name="Wilson D."/>
            <person name="Wilson R.K."/>
            <person name="Wing R.A."/>
            <person name="Wolfner M.F."/>
            <person name="Wong A."/>
            <person name="Wong G.K."/>
            <person name="Wu C.I."/>
            <person name="Wu G."/>
            <person name="Yamamoto D."/>
            <person name="Yang H.P."/>
            <person name="Yang S.P."/>
            <person name="Yorke J.A."/>
            <person name="Yoshida K."/>
            <person name="Zdobnov E."/>
            <person name="Zhang P."/>
            <person name="Zhang Y."/>
            <person name="Zimin A.V."/>
            <person name="Baldwin J."/>
            <person name="Abdouelleil A."/>
            <person name="Abdulkadir J."/>
            <person name="Abebe A."/>
            <person name="Abera B."/>
            <person name="Abreu J."/>
            <person name="Acer S.C."/>
            <person name="Aftuck L."/>
            <person name="Alexander A."/>
            <person name="An P."/>
            <person name="Anderson E."/>
            <person name="Anderson S."/>
            <person name="Arachi H."/>
            <person name="Azer M."/>
            <person name="Bachantsang P."/>
            <person name="Barry A."/>
            <person name="Bayul T."/>
            <person name="Berlin A."/>
            <person name="Bessette D."/>
            <person name="Bloom T."/>
            <person name="Blye J."/>
            <person name="Boguslavskiy L."/>
            <person name="Bonnet C."/>
            <person name="Boukhgalter B."/>
            <person name="Bourzgui I."/>
            <person name="Brown A."/>
            <person name="Cahill P."/>
            <person name="Channer S."/>
            <person name="Cheshatsang Y."/>
            <person name="Chuda L."/>
            <person name="Citroen M."/>
            <person name="Collymore A."/>
            <person name="Cooke P."/>
            <person name="Costello M."/>
            <person name="D'Aco K."/>
            <person name="Daza R."/>
            <person name="De Haan G."/>
            <person name="DeGray S."/>
            <person name="DeMaso C."/>
            <person name="Dhargay N."/>
            <person name="Dooley K."/>
            <person name="Dooley E."/>
            <person name="Doricent M."/>
            <person name="Dorje P."/>
            <person name="Dorjee K."/>
            <person name="Dupes A."/>
            <person name="Elong R."/>
            <person name="Falk J."/>
            <person name="Farina A."/>
            <person name="Faro S."/>
            <person name="Ferguson D."/>
            <person name="Fisher S."/>
            <person name="Foley C.D."/>
            <person name="Franke A."/>
            <person name="Friedrich D."/>
            <person name="Gadbois L."/>
            <person name="Gearin G."/>
            <person name="Gearin C.R."/>
            <person name="Giannoukos G."/>
            <person name="Goode T."/>
            <person name="Graham J."/>
            <person name="Grandbois E."/>
            <person name="Grewal S."/>
            <person name="Gyaltsen K."/>
            <person name="Hafez N."/>
            <person name="Hagos B."/>
            <person name="Hall J."/>
            <person name="Henson C."/>
            <person name="Hollinger A."/>
            <person name="Honan T."/>
            <person name="Huard M.D."/>
            <person name="Hughes L."/>
            <person name="Hurhula B."/>
            <person name="Husby M.E."/>
            <person name="Kamat A."/>
            <person name="Kanga B."/>
            <person name="Kashin S."/>
            <person name="Khazanovich D."/>
            <person name="Kisner P."/>
            <person name="Lance K."/>
            <person name="Lara M."/>
            <person name="Lee W."/>
            <person name="Lennon N."/>
            <person name="Letendre F."/>
            <person name="LeVine R."/>
            <person name="Lipovsky A."/>
            <person name="Liu X."/>
            <person name="Liu J."/>
            <person name="Liu S."/>
            <person name="Lokyitsang T."/>
            <person name="Lokyitsang Y."/>
            <person name="Lubonja R."/>
            <person name="Lui A."/>
            <person name="MacDonald P."/>
            <person name="Magnisalis V."/>
            <person name="Maru K."/>
            <person name="Matthews C."/>
            <person name="McCusker W."/>
            <person name="McDonough S."/>
            <person name="Mehta T."/>
            <person name="Meldrim J."/>
            <person name="Meneus L."/>
            <person name="Mihai O."/>
            <person name="Mihalev A."/>
            <person name="Mihova T."/>
            <person name="Mittelman R."/>
            <person name="Mlenga V."/>
            <person name="Montmayeur A."/>
            <person name="Mulrain L."/>
            <person name="Navidi A."/>
            <person name="Naylor J."/>
            <person name="Negash T."/>
            <person name="Nguyen T."/>
            <person name="Nguyen N."/>
            <person name="Nicol R."/>
            <person name="Norbu C."/>
            <person name="Norbu N."/>
            <person name="Novod N."/>
            <person name="O'Neill B."/>
            <person name="Osman S."/>
            <person name="Markiewicz E."/>
            <person name="Oyono O.L."/>
            <person name="Patti C."/>
            <person name="Phunkhang P."/>
            <person name="Pierre F."/>
            <person name="Priest M."/>
            <person name="Raghuraman S."/>
            <person name="Rege F."/>
            <person name="Reyes R."/>
            <person name="Rise C."/>
            <person name="Rogov P."/>
            <person name="Ross K."/>
            <person name="Ryan E."/>
            <person name="Settipalli S."/>
            <person name="Shea T."/>
            <person name="Sherpa N."/>
            <person name="Shi L."/>
            <person name="Shih D."/>
            <person name="Sparrow T."/>
            <person name="Spaulding J."/>
            <person name="Stalker J."/>
            <person name="Stange-Thomann N."/>
            <person name="Stavropoulos S."/>
            <person name="Stone C."/>
            <person name="Strader C."/>
            <person name="Tesfaye S."/>
            <person name="Thomson T."/>
            <person name="Thoulutsang Y."/>
            <person name="Thoulutsang D."/>
            <person name="Topham K."/>
            <person name="Topping I."/>
            <person name="Tsamla T."/>
            <person name="Vassiliev H."/>
            <person name="Vo A."/>
            <person name="Wangchuk T."/>
            <person name="Wangdi T."/>
            <person name="Weiand M."/>
            <person name="Wilkinson J."/>
            <person name="Wilson A."/>
            <person name="Yadav S."/>
            <person name="Young G."/>
            <person name="Yu Q."/>
            <person name="Zembek L."/>
            <person name="Zhong D."/>
            <person name="Zimmer A."/>
            <person name="Zwirko Z."/>
            <person name="Jaffe D.B."/>
            <person name="Alvarez P."/>
            <person name="Brockman W."/>
            <person name="Butler J."/>
            <person name="Chin C."/>
            <person name="Gnerre S."/>
            <person name="Grabherr M."/>
            <person name="Kleber M."/>
            <person name="Mauceli E."/>
            <person name="MacCallum I."/>
        </authorList>
    </citation>
    <scope>NUCLEOTIDE SEQUENCE [LARGE SCALE GENOMIC DNA]</scope>
    <source>
        <strain evidence="5">Tucson 15010-1051.87</strain>
    </source>
</reference>
<sequence>MTQVNFLFDIIVTQLRLNKYEFDEPQNLMVRAKFNKIGLAITSSRINVTEFRAGRDIEFKIEPQMLRNNLKKIGMLVTVQYGSISLGTGTLMFPQSFIDKIDYGMSDLVHADTCSIQSRNTEVGFVELLCRLIIKCEDETLGLEACQKRCEHLDEEINQADIMFLVDKPELDAIPCEPCSDELKQEEDDAQLRWDLSRYRSFNQRVTQSPEDTSAMQACSQLKNLTAKCGEIIDSVIKRIAQLSSPKLTEHTHNTNQTPIIYNSTRTPCTIPVPAVDMEQVDIKPIRFCPICLCSMSWLPKYACCPRCWAKPMPELKSESKEVLTADLIINRYAEEPHQAANSLSDKENIESTKHTSRCTCKLGKMCAHCRVRNLCSDIFKSSRFHIPEIKPKANEDFCVLFKCNGSPPTCRTHLQIVLSELKLLYQKKDVENNKHCMQSQLGGELDTNSLLCASIMQEDQPKETKVCFLFDIIVTRLRLYKDKIDNPQGLTVNVRFNKMSVNVTASRINVSEFQSGRRIEFSTDPEIMRQNLEADGLPIVVRYSGLSLGNACITFPQNFIDSIEDGMSDQLHADTCSIERRGVEVGTIEILCILIAKCMEQTEKPDPCNKSCGNLARAINAADIMFVVGDPDPCPKICEPCADELEQEEGDEQLKLDLNRYPSLNQNVTNPPTREICGTEACCQLQTITKHYGEIIESVVKNANRLTTSDLNKDLVITDWSGKQRSFPQKYVDRSIPIATGDIDEIGVKPIRFCPVCLTPMSWLPKYSACPKCCTKAMPEMETIHGEKLTGDQIMNEFLRVPAKSVENDEQELDVSKRCTCKNNIFCTHCRIRNLCADMFKPPVYQEKCPSVTPNENEDFCVIVESEVCRPYLERVFGELRDLYGEREANKTAELQKRLKQTLGAGDTVDLAKKSLTGAIQNAPSSPSYLQRTSNGPRIGHKTCLRPRAFVSRRHGWAWPSTKKARKYGWRPGAICRYAGTVMRFFLQCSRDNNAFNICRRAEKLNRRQLPILNVCKRNGAIYITLRALNNPHIEMKPIVFRIVKSDLAVALREIKKKLKDEGYRKCVCHKTVMLCVCRKVLEKKNLEEALQRECERRGMENCVDHLILTDTSDSEIEFDFDVTPPAGVAKPQLSIKPRTVTLSTQTNPKDKARPKYPIEVGPYWRAYDCAAGDRYTGTAFGRPGEAVFEDGIFGYGGGGPHGPYATPGGRAKTQGIWGAGPGGPLQGGGRAGDGNRGSPGGKSFPGAKKKPTGPSAPIPVRMPKRYIEALKNAAQAEKDAVQNEIAKRKRGIDLMQYLMKHNAIPTPWNPNEPKPKVKTKTGPVVGPDGLTDAQRKRRALNQICIPPFETLARLGKGYDPCAQCYSPCNQWCPPCAYYC</sequence>
<evidence type="ECO:0000259" key="2">
    <source>
        <dbReference type="Pfam" id="PF16003"/>
    </source>
</evidence>
<dbReference type="PANTHER" id="PTHR39079:SF1">
    <property type="entry name" value="GH11706P-RELATED"/>
    <property type="match status" value="1"/>
</dbReference>
<name>B4M046_DROVI</name>
<dbReference type="Pfam" id="PF16032">
    <property type="entry name" value="DUF4788"/>
    <property type="match status" value="2"/>
</dbReference>
<accession>B4M046</accession>
<dbReference type="HOGENOM" id="CLU_008522_0_0_1"/>
<feature type="region of interest" description="Disordered" evidence="1">
    <location>
        <begin position="1217"/>
        <end position="1262"/>
    </location>
</feature>
<evidence type="ECO:0000256" key="1">
    <source>
        <dbReference type="SAM" id="MobiDB-lite"/>
    </source>
</evidence>
<dbReference type="Pfam" id="PF16003">
    <property type="entry name" value="DUF4776"/>
    <property type="match status" value="2"/>
</dbReference>
<gene>
    <name evidence="4" type="primary">Dvir\GJ22612</name>
    <name evidence="4" type="ORF">Dvir_GJ22612</name>
</gene>
<evidence type="ECO:0000313" key="4">
    <source>
        <dbReference type="EMBL" id="EDW68296.2"/>
    </source>
</evidence>
<feature type="domain" description="DUF4788" evidence="3">
    <location>
        <begin position="11"/>
        <end position="236"/>
    </location>
</feature>
<dbReference type="InterPro" id="IPR031949">
    <property type="entry name" value="DUF4776"/>
</dbReference>
<evidence type="ECO:0000313" key="5">
    <source>
        <dbReference type="Proteomes" id="UP000008792"/>
    </source>
</evidence>
<keyword evidence="5" id="KW-1185">Reference proteome</keyword>
<organism evidence="4 5">
    <name type="scientific">Drosophila virilis</name>
    <name type="common">Fruit fly</name>
    <dbReference type="NCBI Taxonomy" id="7244"/>
    <lineage>
        <taxon>Eukaryota</taxon>
        <taxon>Metazoa</taxon>
        <taxon>Ecdysozoa</taxon>
        <taxon>Arthropoda</taxon>
        <taxon>Hexapoda</taxon>
        <taxon>Insecta</taxon>
        <taxon>Pterygota</taxon>
        <taxon>Neoptera</taxon>
        <taxon>Endopterygota</taxon>
        <taxon>Diptera</taxon>
        <taxon>Brachycera</taxon>
        <taxon>Muscomorpha</taxon>
        <taxon>Ephydroidea</taxon>
        <taxon>Drosophilidae</taxon>
        <taxon>Drosophila</taxon>
    </lineage>
</organism>
<evidence type="ECO:0000259" key="3">
    <source>
        <dbReference type="Pfam" id="PF16032"/>
    </source>
</evidence>
<feature type="domain" description="DUF4776" evidence="2">
    <location>
        <begin position="749"/>
        <end position="1172"/>
    </location>
</feature>
<feature type="domain" description="DUF4776" evidence="2">
    <location>
        <begin position="282"/>
        <end position="437"/>
    </location>
</feature>
<dbReference type="eggNOG" id="ENOG502QSI5">
    <property type="taxonomic scope" value="Eukaryota"/>
</dbReference>
<dbReference type="Proteomes" id="UP000008792">
    <property type="component" value="Unassembled WGS sequence"/>
</dbReference>
<protein>
    <submittedName>
        <fullName evidence="4">Uncharacterized protein</fullName>
    </submittedName>
</protein>
<proteinExistence type="predicted"/>
<feature type="region of interest" description="Disordered" evidence="1">
    <location>
        <begin position="1307"/>
        <end position="1328"/>
    </location>
</feature>
<feature type="compositionally biased region" description="Gly residues" evidence="1">
    <location>
        <begin position="1219"/>
        <end position="1242"/>
    </location>
</feature>
<dbReference type="InterPro" id="IPR031992">
    <property type="entry name" value="DUF4788"/>
</dbReference>
<dbReference type="EMBL" id="CH940650">
    <property type="protein sequence ID" value="EDW68296.2"/>
    <property type="molecule type" value="Genomic_DNA"/>
</dbReference>
<feature type="domain" description="DUF4788" evidence="3">
    <location>
        <begin position="474"/>
        <end position="700"/>
    </location>
</feature>
<dbReference type="PANTHER" id="PTHR39079">
    <property type="entry name" value="FI08034P-RELATED"/>
    <property type="match status" value="1"/>
</dbReference>
<dbReference type="InParanoid" id="B4M046"/>